<sequence length="484" mass="54373">MAKITTVIDIGSNSVRLAIFKKTSQFGFYLLFETKSRVRISEGCYAFNGILQEIPMQRATKALSEFKKIALKYKSKKILCVATSAVRDAPNRLEFVARVKKACGLQIKIIDGQKEALYGGIACANLLHKNSGITIDIGGGSTECALIEKGKIKDLISLDVGTIRIKEMFLDKDLDVKLAKAFIQKEISKLPFKHKNAFGVGGTIRALSKVLMKRFCYPIDSLHGYEIDAHKNLAFIEKIVMLKENQLRLLGVNEERLDSIRSGALILSVVLEHLKTSLMITSGVGVREGVFLSDLLRHHYHKFPPNINPSLISLKDRFLPHEKHSQKVKKECVKLFEALSPLHKIDEKYLFHLKIAGELASMGKILSVYLAHKHSAYFILNALSYGFSHQDRAIICLLAQFSHKKIPKDNAIAHMSAMMPSLLTLQWLSFILSLAENLCLTDSHHLKYTLEKNKLVIHSNDALYLAKEMLPKLIKPIPLTIEFA</sequence>
<dbReference type="SUPFAM" id="SSF109604">
    <property type="entry name" value="HD-domain/PDEase-like"/>
    <property type="match status" value="1"/>
</dbReference>
<dbReference type="InterPro" id="IPR048950">
    <property type="entry name" value="Ppx_GppA_C"/>
</dbReference>
<dbReference type="RefSeq" id="WP_041050768.1">
    <property type="nucleotide sequence ID" value="NZ_AP014523.1"/>
</dbReference>
<evidence type="ECO:0000313" key="5">
    <source>
        <dbReference type="Proteomes" id="UP000031662"/>
    </source>
</evidence>
<dbReference type="Pfam" id="PF02541">
    <property type="entry name" value="Ppx-GppA"/>
    <property type="match status" value="1"/>
</dbReference>
<proteinExistence type="predicted"/>
<evidence type="ECO:0000259" key="2">
    <source>
        <dbReference type="Pfam" id="PF02541"/>
    </source>
</evidence>
<dbReference type="Gene3D" id="1.10.3210.10">
    <property type="entry name" value="Hypothetical protein af1432"/>
    <property type="match status" value="1"/>
</dbReference>
<dbReference type="InterPro" id="IPR003695">
    <property type="entry name" value="Ppx_GppA_N"/>
</dbReference>
<evidence type="ECO:0000313" key="4">
    <source>
        <dbReference type="EMBL" id="BAO97916.1"/>
    </source>
</evidence>
<dbReference type="Proteomes" id="UP000031662">
    <property type="component" value="Chromosome"/>
</dbReference>
<keyword evidence="1 4" id="KW-0378">Hydrolase</keyword>
<name>A0A060Q0L3_HELPX</name>
<dbReference type="Gene3D" id="3.30.420.150">
    <property type="entry name" value="Exopolyphosphatase. Domain 2"/>
    <property type="match status" value="1"/>
</dbReference>
<reference evidence="4 5" key="1">
    <citation type="submission" date="2013-11" db="EMBL/GenBank/DDBJ databases">
        <title>Estimation of Helicobacter pylori bacteriophage ecology using H. pylori isolates.</title>
        <authorList>
            <person name="Uchiyama J."/>
            <person name="Takemura-Uchiyama I."/>
            <person name="Ujihara T."/>
            <person name="Matsuzaki S."/>
        </authorList>
    </citation>
    <scope>NUCLEOTIDE SEQUENCE [LARGE SCALE GENOMIC DNA]</scope>
    <source>
        <strain evidence="4 5">NY40</strain>
    </source>
</reference>
<dbReference type="EMBL" id="AP014523">
    <property type="protein sequence ID" value="BAO97916.1"/>
    <property type="molecule type" value="Genomic_DNA"/>
</dbReference>
<dbReference type="GO" id="GO:0016462">
    <property type="term" value="F:pyrophosphatase activity"/>
    <property type="evidence" value="ECO:0007669"/>
    <property type="project" value="TreeGrafter"/>
</dbReference>
<feature type="domain" description="Ppx/GppA phosphatase N-terminal" evidence="2">
    <location>
        <begin position="19"/>
        <end position="298"/>
    </location>
</feature>
<dbReference type="Pfam" id="PF21447">
    <property type="entry name" value="Ppx-GppA_III"/>
    <property type="match status" value="1"/>
</dbReference>
<evidence type="ECO:0000259" key="3">
    <source>
        <dbReference type="Pfam" id="PF21447"/>
    </source>
</evidence>
<dbReference type="CDD" id="cd24052">
    <property type="entry name" value="ASKHA_NBD_HpPPX-GppA-like"/>
    <property type="match status" value="1"/>
</dbReference>
<dbReference type="PIRSF" id="PIRSF001267">
    <property type="entry name" value="Pyrophosphatase_GppA_Ppx"/>
    <property type="match status" value="1"/>
</dbReference>
<dbReference type="HOGENOM" id="CLU_025908_4_2_7"/>
<dbReference type="Gene3D" id="3.30.420.40">
    <property type="match status" value="1"/>
</dbReference>
<organism evidence="4 5">
    <name type="scientific">Helicobacter pylori NY40</name>
    <dbReference type="NCBI Taxonomy" id="1426844"/>
    <lineage>
        <taxon>Bacteria</taxon>
        <taxon>Pseudomonadati</taxon>
        <taxon>Campylobacterota</taxon>
        <taxon>Epsilonproteobacteria</taxon>
        <taxon>Campylobacterales</taxon>
        <taxon>Helicobacteraceae</taxon>
        <taxon>Helicobacter</taxon>
    </lineage>
</organism>
<dbReference type="AlphaFoldDB" id="A0A060Q0L3"/>
<protein>
    <submittedName>
        <fullName evidence="4">Guanosine pentaphosphate phosphohydrolase</fullName>
    </submittedName>
</protein>
<accession>A0A060Q0L3</accession>
<dbReference type="InterPro" id="IPR030673">
    <property type="entry name" value="PyroPPase_GppA_Ppx"/>
</dbReference>
<evidence type="ECO:0000256" key="1">
    <source>
        <dbReference type="ARBA" id="ARBA00022801"/>
    </source>
</evidence>
<dbReference type="InterPro" id="IPR043129">
    <property type="entry name" value="ATPase_NBD"/>
</dbReference>
<dbReference type="PANTHER" id="PTHR30005:SF0">
    <property type="entry name" value="RETROGRADE REGULATION PROTEIN 2"/>
    <property type="match status" value="1"/>
</dbReference>
<dbReference type="PANTHER" id="PTHR30005">
    <property type="entry name" value="EXOPOLYPHOSPHATASE"/>
    <property type="match status" value="1"/>
</dbReference>
<gene>
    <name evidence="4" type="ORF">NY40_0906</name>
</gene>
<dbReference type="InterPro" id="IPR050273">
    <property type="entry name" value="GppA/Ppx_hydrolase"/>
</dbReference>
<dbReference type="SUPFAM" id="SSF53067">
    <property type="entry name" value="Actin-like ATPase domain"/>
    <property type="match status" value="2"/>
</dbReference>
<feature type="domain" description="Ppx/GppA phosphatase C-terminal" evidence="3">
    <location>
        <begin position="312"/>
        <end position="439"/>
    </location>
</feature>